<comment type="caution">
    <text evidence="4">The sequence shown here is derived from an EMBL/GenBank/DDBJ whole genome shotgun (WGS) entry which is preliminary data.</text>
</comment>
<dbReference type="InterPro" id="IPR032675">
    <property type="entry name" value="LRR_dom_sf"/>
</dbReference>
<name>A0A0N1I9C4_LEPSE</name>
<dbReference type="EMBL" id="LJSK01000017">
    <property type="protein sequence ID" value="KPI89760.1"/>
    <property type="molecule type" value="Genomic_DNA"/>
</dbReference>
<keyword evidence="1 3" id="KW-0853">WD repeat</keyword>
<evidence type="ECO:0000313" key="5">
    <source>
        <dbReference type="Proteomes" id="UP000038009"/>
    </source>
</evidence>
<dbReference type="Gene3D" id="3.80.10.10">
    <property type="entry name" value="Ribonuclease Inhibitor"/>
    <property type="match status" value="1"/>
</dbReference>
<keyword evidence="2" id="KW-0677">Repeat</keyword>
<gene>
    <name evidence="4" type="ORF">ABL78_1140</name>
</gene>
<dbReference type="SUPFAM" id="SSF52047">
    <property type="entry name" value="RNI-like"/>
    <property type="match status" value="1"/>
</dbReference>
<dbReference type="InterPro" id="IPR036322">
    <property type="entry name" value="WD40_repeat_dom_sf"/>
</dbReference>
<dbReference type="InterPro" id="IPR015943">
    <property type="entry name" value="WD40/YVTN_repeat-like_dom_sf"/>
</dbReference>
<dbReference type="PANTHER" id="PTHR13720:SF33">
    <property type="entry name" value="HELP DOMAIN-CONTAINING PROTEIN"/>
    <property type="match status" value="1"/>
</dbReference>
<evidence type="ECO:0000256" key="3">
    <source>
        <dbReference type="PROSITE-ProRule" id="PRU00221"/>
    </source>
</evidence>
<dbReference type="Gene3D" id="2.130.10.10">
    <property type="entry name" value="YVTN repeat-like/Quinoprotein amine dehydrogenase"/>
    <property type="match status" value="3"/>
</dbReference>
<keyword evidence="5" id="KW-1185">Reference proteome</keyword>
<dbReference type="VEuPathDB" id="TriTrypDB:Lsey_0017_0390"/>
<dbReference type="PROSITE" id="PS50082">
    <property type="entry name" value="WD_REPEATS_2"/>
    <property type="match status" value="1"/>
</dbReference>
<dbReference type="PROSITE" id="PS51450">
    <property type="entry name" value="LRR"/>
    <property type="match status" value="1"/>
</dbReference>
<reference evidence="4 5" key="1">
    <citation type="journal article" date="2015" name="PLoS Pathog.">
        <title>Leptomonas seymouri: Adaptations to the Dixenous Life Cycle Analyzed by Genome Sequencing, Transcriptome Profiling and Co-infection with Leishmania donovani.</title>
        <authorList>
            <person name="Kraeva N."/>
            <person name="Butenko A."/>
            <person name="Hlavacova J."/>
            <person name="Kostygov A."/>
            <person name="Myskova J."/>
            <person name="Grybchuk D."/>
            <person name="Lestinova T."/>
            <person name="Votypka J."/>
            <person name="Volf P."/>
            <person name="Opperdoes F."/>
            <person name="Flegontov P."/>
            <person name="Lukes J."/>
            <person name="Yurchenko V."/>
        </authorList>
    </citation>
    <scope>NUCLEOTIDE SEQUENCE [LARGE SCALE GENOMIC DNA]</scope>
    <source>
        <strain evidence="4 5">ATCC 30220</strain>
    </source>
</reference>
<feature type="repeat" description="WD" evidence="3">
    <location>
        <begin position="1382"/>
        <end position="1414"/>
    </location>
</feature>
<evidence type="ECO:0000256" key="1">
    <source>
        <dbReference type="ARBA" id="ARBA00022574"/>
    </source>
</evidence>
<dbReference type="OMA" id="RWQSDLF"/>
<dbReference type="SUPFAM" id="SSF69322">
    <property type="entry name" value="Tricorn protease domain 2"/>
    <property type="match status" value="1"/>
</dbReference>
<proteinExistence type="predicted"/>
<dbReference type="SMART" id="SM00320">
    <property type="entry name" value="WD40"/>
    <property type="match status" value="3"/>
</dbReference>
<protein>
    <submittedName>
        <fullName evidence="4">Uncharacterized protein</fullName>
    </submittedName>
</protein>
<evidence type="ECO:0000256" key="2">
    <source>
        <dbReference type="ARBA" id="ARBA00022737"/>
    </source>
</evidence>
<dbReference type="InterPro" id="IPR001680">
    <property type="entry name" value="WD40_rpt"/>
</dbReference>
<evidence type="ECO:0000313" key="4">
    <source>
        <dbReference type="EMBL" id="KPI89760.1"/>
    </source>
</evidence>
<accession>A0A0N1I9C4</accession>
<dbReference type="InterPro" id="IPR001611">
    <property type="entry name" value="Leu-rich_rpt"/>
</dbReference>
<dbReference type="Proteomes" id="UP000038009">
    <property type="component" value="Unassembled WGS sequence"/>
</dbReference>
<dbReference type="PANTHER" id="PTHR13720">
    <property type="entry name" value="WD-40 REPEAT PROTEIN"/>
    <property type="match status" value="1"/>
</dbReference>
<dbReference type="OrthoDB" id="120976at2759"/>
<dbReference type="InterPro" id="IPR050630">
    <property type="entry name" value="WD_repeat_EMAP"/>
</dbReference>
<sequence>MNIGRDLYVECCQRHGVKPNGDIQAQIESVGFLHLRLLDASHNFLGRLGSLAVLSFVRQHQCIEEIRLPQNCVDDSCMELLASIVAEGHPNLRSVDVSGNPLATPALRRVWAAARHNSRFMHLSLEGCGVPEEWVTRMNSTLRANEAIETLGYVHHGIPRSPQSWHTVFLLTLGTPEAIQEYCDECLPMVNTFVASMRVRVAALSLNETDTMEQVESKLARCHDPFNHQLVWCVVILGTEPLLKRQQYALEKVLRQKAPPRLPLRDKTGELRPPSYRAARACFCYTPVSWELSSGTSEVVMPAQWLRRAGYASPGLYDSLVATVDTPAVVLTPGNRVGRWQSDLFASLSVVFKEGEAVERSATEMDVDELLSQDGPTLFYMNMDEINMVRDFAPGGRYHPKKSTIVFNYACGPYRDSGSPFILYGAGSIGKCHLICNVANMLLSGQVCEGGERPARVVCYTVDSHHSSVVVFLYRLLHLFASESPLEFTSVQTLAEAVRDAISAYKGPTLALLLSRIDLLDTCGCHCSVIAAWMPNLLPPAVRIVVSLNTNSPVLPLLRKRVPQPFECLCPPVTELNSVRLFFALLQERNIVLPGMESKEFKTREELGIAEKAYLQKEEAMSFLYPQLASAYVHFLLVTGRHLESEFATIQLIESALPPTARELVQALHDKAVVLHPAVTVEVLLVFIALVPLPVSELVYLCEELGSCPRQTALSALLLLTDMGLVSWYQDATAHVAHPALRNFFLELYKPRVAELSVLLESHLYRLVVTNSVEVPRASWYLMPLMLGDGNMRQAAQLLRNPVQMDTILQRGPMYRLYMLDAFLRLLQARMLLCEVAAVGGPPVPAVMAEGPLISCLHDVAHYTSDLYQTALLRRSSSPYAAAEASAYCVSPMLLLRPLNNGQENIAVATARMPDLCSWCHCRGSHVVTATCDSVFVYNSDLGKPIAELHMPFERQQRIIGVLLAAGSRVLVASESQVLVWDYEGNSHFLFADLKMNVRPSDLDTFGSLLIASSASTDQLFLIDVLKKRIVREMPDMEEGVRQSGKFCGNHLLLISRCSMFLFDEEMKDYKAFNHESLVSAVSSNRDGRILVSYAGEHLHVWVSAGDLLHRLDVGSDPVVLLHMSDSGAHFVTQQRSTLQLWKTLTGALCCTLLNPFEGNVDIEYFIFTEDSAKIVGWAGPYVLVWDAHKGHLIAAESAPTGLITHIALNGPDVYATTTTGEVHMWSFERGLSSVDQVKEGRCTTNFVINGKVSRQSIAHVSTNHAGTLLVTVDTTHQVRLYSLVTGTLIEHGIRRVKDAVAVGANLVAFLPVDAQALCFCDLGGDSQLITRALPKDSQPDAQYGLFVSPDEQYVAVTHYHFNHSRAFIYETESSESSWCQLLGHSGGILEVNFFGSFAFTAGEKDKSVKLWSIARKVERTSYTHHCQLVAAAGNGSGLLFCLDEEGSVVRLHVDNIVSVKHATLVVSNLALRTALPSILANRIVQLCCYGSYLILVRDNGELLLVSTQRDSVGHRVAFHDCVCAYVTNVKDAPMLLTGHRSGHVLLNAMSTTKAT</sequence>
<organism evidence="4 5">
    <name type="scientific">Leptomonas seymouri</name>
    <dbReference type="NCBI Taxonomy" id="5684"/>
    <lineage>
        <taxon>Eukaryota</taxon>
        <taxon>Discoba</taxon>
        <taxon>Euglenozoa</taxon>
        <taxon>Kinetoplastea</taxon>
        <taxon>Metakinetoplastina</taxon>
        <taxon>Trypanosomatida</taxon>
        <taxon>Trypanosomatidae</taxon>
        <taxon>Leishmaniinae</taxon>
        <taxon>Leptomonas</taxon>
    </lineage>
</organism>
<dbReference type="SUPFAM" id="SSF50978">
    <property type="entry name" value="WD40 repeat-like"/>
    <property type="match status" value="1"/>
</dbReference>